<proteinExistence type="predicted"/>
<keyword evidence="2" id="KW-1185">Reference proteome</keyword>
<dbReference type="EMBL" id="JAENGY010000258">
    <property type="protein sequence ID" value="KAG6967829.1"/>
    <property type="molecule type" value="Genomic_DNA"/>
</dbReference>
<sequence length="166" mass="19296">MLLLCGQRLSTTTVELIEPSILEGVEGEKWPSSSTGSPTYWYIIAARYVRRSGTTLPNYEVYARLSQEAYERKNTGDFSVPALKLESRYERDHVDGSMERQKRGNRRQRRMLYSRVVYRTNFFCSNMEQFPVEIEEALTINIVALLYLQLYNIIFVFQALSGNISQ</sequence>
<name>A0A8J5IZY7_9STRA</name>
<gene>
    <name evidence="1" type="ORF">JG688_00006118</name>
</gene>
<dbReference type="AlphaFoldDB" id="A0A8J5IZY7"/>
<comment type="caution">
    <text evidence="1">The sequence shown here is derived from an EMBL/GenBank/DDBJ whole genome shotgun (WGS) entry which is preliminary data.</text>
</comment>
<evidence type="ECO:0000313" key="2">
    <source>
        <dbReference type="Proteomes" id="UP000709295"/>
    </source>
</evidence>
<protein>
    <submittedName>
        <fullName evidence="1">Uncharacterized protein</fullName>
    </submittedName>
</protein>
<dbReference type="Proteomes" id="UP000709295">
    <property type="component" value="Unassembled WGS sequence"/>
</dbReference>
<evidence type="ECO:0000313" key="1">
    <source>
        <dbReference type="EMBL" id="KAG6967829.1"/>
    </source>
</evidence>
<organism evidence="1 2">
    <name type="scientific">Phytophthora aleatoria</name>
    <dbReference type="NCBI Taxonomy" id="2496075"/>
    <lineage>
        <taxon>Eukaryota</taxon>
        <taxon>Sar</taxon>
        <taxon>Stramenopiles</taxon>
        <taxon>Oomycota</taxon>
        <taxon>Peronosporomycetes</taxon>
        <taxon>Peronosporales</taxon>
        <taxon>Peronosporaceae</taxon>
        <taxon>Phytophthora</taxon>
    </lineage>
</organism>
<reference evidence="1" key="1">
    <citation type="submission" date="2021-01" db="EMBL/GenBank/DDBJ databases">
        <title>Phytophthora aleatoria, a newly-described species from Pinus radiata is distinct from Phytophthora cactorum isolates based on comparative genomics.</title>
        <authorList>
            <person name="Mcdougal R."/>
            <person name="Panda P."/>
            <person name="Williams N."/>
            <person name="Studholme D.J."/>
        </authorList>
    </citation>
    <scope>NUCLEOTIDE SEQUENCE</scope>
    <source>
        <strain evidence="1">NZFS 4037</strain>
    </source>
</reference>
<accession>A0A8J5IZY7</accession>